<dbReference type="Gene3D" id="3.30.565.10">
    <property type="entry name" value="Histidine kinase-like ATPase, C-terminal domain"/>
    <property type="match status" value="1"/>
</dbReference>
<dbReference type="FunFam" id="1.10.287.130:FF:000001">
    <property type="entry name" value="Two-component sensor histidine kinase"/>
    <property type="match status" value="1"/>
</dbReference>
<dbReference type="InterPro" id="IPR048590">
    <property type="entry name" value="CusS-like_sensor"/>
</dbReference>
<keyword evidence="11 16" id="KW-1133">Transmembrane helix</keyword>
<evidence type="ECO:0000256" key="13">
    <source>
        <dbReference type="ARBA" id="ARBA00023012"/>
    </source>
</evidence>
<keyword evidence="7 16" id="KW-0812">Transmembrane</keyword>
<dbReference type="InterPro" id="IPR036097">
    <property type="entry name" value="HisK_dim/P_sf"/>
</dbReference>
<evidence type="ECO:0000256" key="14">
    <source>
        <dbReference type="ARBA" id="ARBA00023136"/>
    </source>
</evidence>
<evidence type="ECO:0000256" key="16">
    <source>
        <dbReference type="RuleBase" id="RU364088"/>
    </source>
</evidence>
<dbReference type="InterPro" id="IPR004358">
    <property type="entry name" value="Sig_transdc_His_kin-like_C"/>
</dbReference>
<dbReference type="InterPro" id="IPR003661">
    <property type="entry name" value="HisK_dim/P_dom"/>
</dbReference>
<dbReference type="Proteomes" id="UP000000746">
    <property type="component" value="Chromosome"/>
</dbReference>
<dbReference type="PROSITE" id="PS50885">
    <property type="entry name" value="HAMP"/>
    <property type="match status" value="1"/>
</dbReference>
<dbReference type="PRINTS" id="PR00344">
    <property type="entry name" value="BCTRLSENSOR"/>
</dbReference>
<dbReference type="GO" id="GO:0000155">
    <property type="term" value="F:phosphorelay sensor kinase activity"/>
    <property type="evidence" value="ECO:0007669"/>
    <property type="project" value="InterPro"/>
</dbReference>
<evidence type="ECO:0000256" key="6">
    <source>
        <dbReference type="ARBA" id="ARBA00022679"/>
    </source>
</evidence>
<dbReference type="FunFam" id="3.30.565.10:FF:000006">
    <property type="entry name" value="Sensor histidine kinase WalK"/>
    <property type="match status" value="1"/>
</dbReference>
<evidence type="ECO:0000256" key="5">
    <source>
        <dbReference type="ARBA" id="ARBA00022553"/>
    </source>
</evidence>
<feature type="domain" description="HAMP" evidence="18">
    <location>
        <begin position="211"/>
        <end position="264"/>
    </location>
</feature>
<dbReference type="GO" id="GO:0005886">
    <property type="term" value="C:plasma membrane"/>
    <property type="evidence" value="ECO:0007669"/>
    <property type="project" value="UniProtKB-SubCell"/>
</dbReference>
<keyword evidence="6 16" id="KW-0808">Transferase</keyword>
<proteinExistence type="predicted"/>
<organism evidence="19 20">
    <name type="scientific">Escherichia coli (strain 55989 / EAEC)</name>
    <dbReference type="NCBI Taxonomy" id="585055"/>
    <lineage>
        <taxon>Bacteria</taxon>
        <taxon>Pseudomonadati</taxon>
        <taxon>Pseudomonadota</taxon>
        <taxon>Gammaproteobacteria</taxon>
        <taxon>Enterobacterales</taxon>
        <taxon>Enterobacteriaceae</taxon>
        <taxon>Escherichia</taxon>
    </lineage>
</organism>
<dbReference type="EMBL" id="CU928145">
    <property type="protein sequence ID" value="CAU96434.1"/>
    <property type="molecule type" value="Genomic_DNA"/>
</dbReference>
<evidence type="ECO:0000256" key="8">
    <source>
        <dbReference type="ARBA" id="ARBA00022741"/>
    </source>
</evidence>
<keyword evidence="3 16" id="KW-1003">Cell membrane</keyword>
<dbReference type="SUPFAM" id="SSF47384">
    <property type="entry name" value="Homodimeric domain of signal transducing histidine kinase"/>
    <property type="match status" value="1"/>
</dbReference>
<keyword evidence="9 16" id="KW-0418">Kinase</keyword>
<evidence type="ECO:0000256" key="12">
    <source>
        <dbReference type="ARBA" id="ARBA00023008"/>
    </source>
</evidence>
<keyword evidence="12" id="KW-0186">Copper</keyword>
<dbReference type="SMART" id="SM00387">
    <property type="entry name" value="HATPase_c"/>
    <property type="match status" value="1"/>
</dbReference>
<dbReference type="InterPro" id="IPR003594">
    <property type="entry name" value="HATPase_dom"/>
</dbReference>
<dbReference type="InterPro" id="IPR036890">
    <property type="entry name" value="HATPase_C_sf"/>
</dbReference>
<keyword evidence="14 16" id="KW-0472">Membrane</keyword>
<accession>B7L8F2</accession>
<keyword evidence="20" id="KW-1185">Reference proteome</keyword>
<reference evidence="20" key="1">
    <citation type="journal article" date="2009" name="PLoS Genet.">
        <title>Organised genome dynamics in the Escherichia coli species results in highly diverse adaptive paths.</title>
        <authorList>
            <person name="Touchon M."/>
            <person name="Hoede C."/>
            <person name="Tenaillon O."/>
            <person name="Barbe V."/>
            <person name="Baeriswyl S."/>
            <person name="Bidet P."/>
            <person name="Bingen E."/>
            <person name="Bonacorsi S."/>
            <person name="Bouchier C."/>
            <person name="Bouvet O."/>
            <person name="Calteau A."/>
            <person name="Chiapello H."/>
            <person name="Clermont O."/>
            <person name="Cruveiller S."/>
            <person name="Danchin A."/>
            <person name="Diard M."/>
            <person name="Dossat C."/>
            <person name="Karoui M.E."/>
            <person name="Frapy E."/>
            <person name="Garry L."/>
            <person name="Ghigo J.M."/>
            <person name="Gilles A.M."/>
            <person name="Johnson J."/>
            <person name="Le Bouguenec C."/>
            <person name="Lescat M."/>
            <person name="Mangenot S."/>
            <person name="Martinez-Jehanne V."/>
            <person name="Matic I."/>
            <person name="Nassif X."/>
            <person name="Oztas S."/>
            <person name="Petit M.A."/>
            <person name="Pichon C."/>
            <person name="Rouy Z."/>
            <person name="Ruf C.S."/>
            <person name="Schneider D."/>
            <person name="Tourret J."/>
            <person name="Vacherie B."/>
            <person name="Vallenet D."/>
            <person name="Medigue C."/>
            <person name="Rocha E.P.C."/>
            <person name="Denamur E."/>
        </authorList>
    </citation>
    <scope>NUCLEOTIDE SEQUENCE [LARGE SCALE GENOMIC DNA]</scope>
    <source>
        <strain evidence="20">55989 / EAEC</strain>
    </source>
</reference>
<evidence type="ECO:0000259" key="18">
    <source>
        <dbReference type="PROSITE" id="PS50885"/>
    </source>
</evidence>
<dbReference type="PANTHER" id="PTHR45436:SF15">
    <property type="entry name" value="SENSOR HISTIDINE KINASE CUSS"/>
    <property type="match status" value="1"/>
</dbReference>
<dbReference type="PROSITE" id="PS50109">
    <property type="entry name" value="HIS_KIN"/>
    <property type="match status" value="1"/>
</dbReference>
<dbReference type="NCBIfam" id="TIGR01386">
    <property type="entry name" value="cztS_silS_copS"/>
    <property type="match status" value="1"/>
</dbReference>
<dbReference type="Pfam" id="PF21085">
    <property type="entry name" value="CusS"/>
    <property type="match status" value="1"/>
</dbReference>
<dbReference type="InterPro" id="IPR050428">
    <property type="entry name" value="TCS_sensor_his_kinase"/>
</dbReference>
<sequence>MRCRMVSKPFQRPFSLATRLTFFISLATIAAFFAFAWIMIHSVKVHFAEQDINDLKEISATLERVLNHPDETQARRLMTLEDIVSGYSNVLISLADSHGKTVYHSPGAPDIREFTRDAIPDKDARGGEVYLLSGPTIMMPGHGHGHMEHSNWRMINLSVGPLVDGKPIYTLYIALSIDFHLHYINDLMNKLIMTASIISILIVFIVLLAVHKGHAPIRSVSRQIQNITSKDLDVRLDPQTVPIELEQLVLSFNHMIERIEDVFTRQSNFSADIAHEIRTPITNLITQTEIALSQSRSQKELEDVLYSNLEELTRMAKMVSDMLFLAQADNNQLIPEKKMLNLADEVGKVFDFFEALAEDRGVELRFVGDKCQVAGDPLMLRRALSNLLSNALRYTPPSEAIVVRCQTVNHQVQVSVENPGTPIAPEHLPRLFDRFYRVDPSRQRKGEGSGIGLAIVKSIVVAHKGTVAVTSDARGTRFVIMLPERE</sequence>
<dbReference type="InterPro" id="IPR006290">
    <property type="entry name" value="CztS_silS_copS"/>
</dbReference>
<dbReference type="GO" id="GO:0005524">
    <property type="term" value="F:ATP binding"/>
    <property type="evidence" value="ECO:0007669"/>
    <property type="project" value="UniProtKB-KW"/>
</dbReference>
<dbReference type="InterPro" id="IPR005467">
    <property type="entry name" value="His_kinase_dom"/>
</dbReference>
<dbReference type="EC" id="2.7.13.3" evidence="16"/>
<feature type="domain" description="Histidine kinase" evidence="17">
    <location>
        <begin position="272"/>
        <end position="486"/>
    </location>
</feature>
<comment type="subcellular location">
    <subcellularLocation>
        <location evidence="2">Cell inner membrane</location>
        <topology evidence="2">Multi-pass membrane protein</topology>
    </subcellularLocation>
</comment>
<evidence type="ECO:0000259" key="17">
    <source>
        <dbReference type="PROSITE" id="PS50109"/>
    </source>
</evidence>
<comment type="function">
    <text evidence="15">Member of the two-component regulatory system CusS/CusR involved in response to copper and silver. Acts as a copper/silver ion sensor. Activates CusR by phosphorylation.</text>
</comment>
<evidence type="ECO:0000313" key="19">
    <source>
        <dbReference type="EMBL" id="CAU96434.1"/>
    </source>
</evidence>
<evidence type="ECO:0000256" key="9">
    <source>
        <dbReference type="ARBA" id="ARBA00022777"/>
    </source>
</evidence>
<dbReference type="InterPro" id="IPR003660">
    <property type="entry name" value="HAMP_dom"/>
</dbReference>
<dbReference type="NCBIfam" id="NF007345">
    <property type="entry name" value="PRK09835.1"/>
    <property type="match status" value="1"/>
</dbReference>
<evidence type="ECO:0000256" key="3">
    <source>
        <dbReference type="ARBA" id="ARBA00022475"/>
    </source>
</evidence>
<feature type="transmembrane region" description="Helical" evidence="16">
    <location>
        <begin position="20"/>
        <end position="40"/>
    </location>
</feature>
<comment type="function">
    <text evidence="16">Member of a two-component regulatory system.</text>
</comment>
<dbReference type="SUPFAM" id="SSF55874">
    <property type="entry name" value="ATPase domain of HSP90 chaperone/DNA topoisomerase II/histidine kinase"/>
    <property type="match status" value="1"/>
</dbReference>
<evidence type="ECO:0000256" key="11">
    <source>
        <dbReference type="ARBA" id="ARBA00022989"/>
    </source>
</evidence>
<dbReference type="HOGENOM" id="CLU_000445_89_6_6"/>
<gene>
    <name evidence="19" type="primary">cusS</name>
    <name evidence="19" type="ordered locus">EC55989_0561</name>
</gene>
<evidence type="ECO:0000256" key="7">
    <source>
        <dbReference type="ARBA" id="ARBA00022692"/>
    </source>
</evidence>
<dbReference type="PANTHER" id="PTHR45436">
    <property type="entry name" value="SENSOR HISTIDINE KINASE YKOH"/>
    <property type="match status" value="1"/>
</dbReference>
<dbReference type="SMART" id="SM00388">
    <property type="entry name" value="HisKA"/>
    <property type="match status" value="1"/>
</dbReference>
<dbReference type="Gene3D" id="1.10.287.130">
    <property type="match status" value="1"/>
</dbReference>
<dbReference type="Pfam" id="PF00672">
    <property type="entry name" value="HAMP"/>
    <property type="match status" value="1"/>
</dbReference>
<dbReference type="CDD" id="cd06225">
    <property type="entry name" value="HAMP"/>
    <property type="match status" value="1"/>
</dbReference>
<evidence type="ECO:0000256" key="15">
    <source>
        <dbReference type="ARBA" id="ARBA00054118"/>
    </source>
</evidence>
<keyword evidence="10 16" id="KW-0067">ATP-binding</keyword>
<dbReference type="AlphaFoldDB" id="B7L8F2"/>
<dbReference type="Pfam" id="PF02518">
    <property type="entry name" value="HATPase_c"/>
    <property type="match status" value="1"/>
</dbReference>
<evidence type="ECO:0000256" key="4">
    <source>
        <dbReference type="ARBA" id="ARBA00022519"/>
    </source>
</evidence>
<evidence type="ECO:0000313" key="20">
    <source>
        <dbReference type="Proteomes" id="UP000000746"/>
    </source>
</evidence>
<evidence type="ECO:0000256" key="2">
    <source>
        <dbReference type="ARBA" id="ARBA00004429"/>
    </source>
</evidence>
<dbReference type="KEGG" id="eck:EC55989_0561"/>
<keyword evidence="5" id="KW-0597">Phosphoprotein</keyword>
<dbReference type="SMART" id="SM00304">
    <property type="entry name" value="HAMP"/>
    <property type="match status" value="1"/>
</dbReference>
<dbReference type="CDD" id="cd00082">
    <property type="entry name" value="HisKA"/>
    <property type="match status" value="1"/>
</dbReference>
<name>B7L8F2_ECO55</name>
<feature type="transmembrane region" description="Helical" evidence="16">
    <location>
        <begin position="191"/>
        <end position="210"/>
    </location>
</feature>
<evidence type="ECO:0000256" key="1">
    <source>
        <dbReference type="ARBA" id="ARBA00000085"/>
    </source>
</evidence>
<keyword evidence="8 16" id="KW-0547">Nucleotide-binding</keyword>
<protein>
    <recommendedName>
        <fullName evidence="16">Sensor protein</fullName>
        <ecNumber evidence="16">2.7.13.3</ecNumber>
    </recommendedName>
</protein>
<comment type="catalytic activity">
    <reaction evidence="1 16">
        <text>ATP + protein L-histidine = ADP + protein N-phospho-L-histidine.</text>
        <dbReference type="EC" id="2.7.13.3"/>
    </reaction>
</comment>
<dbReference type="Gene3D" id="6.10.340.10">
    <property type="match status" value="1"/>
</dbReference>
<keyword evidence="4 16" id="KW-0997">Cell inner membrane</keyword>
<evidence type="ECO:0000256" key="10">
    <source>
        <dbReference type="ARBA" id="ARBA00022840"/>
    </source>
</evidence>
<keyword evidence="13 16" id="KW-0902">Two-component regulatory system</keyword>
<dbReference type="Pfam" id="PF00512">
    <property type="entry name" value="HisKA"/>
    <property type="match status" value="1"/>
</dbReference>